<evidence type="ECO:0000256" key="1">
    <source>
        <dbReference type="SAM" id="MobiDB-lite"/>
    </source>
</evidence>
<proteinExistence type="predicted"/>
<evidence type="ECO:0000313" key="5">
    <source>
        <dbReference type="Proteomes" id="UP000749311"/>
    </source>
</evidence>
<keyword evidence="2" id="KW-0472">Membrane</keyword>
<evidence type="ECO:0000256" key="2">
    <source>
        <dbReference type="SAM" id="Phobius"/>
    </source>
</evidence>
<feature type="region of interest" description="Disordered" evidence="1">
    <location>
        <begin position="294"/>
        <end position="316"/>
    </location>
</feature>
<keyword evidence="2" id="KW-0812">Transmembrane</keyword>
<keyword evidence="5" id="KW-1185">Reference proteome</keyword>
<keyword evidence="3" id="KW-0732">Signal</keyword>
<sequence>MTTHLLRRCVVTVTTLALAVSSLTLVTSPAHADETGVTGAPASRQKTVVEVSDQTTVIEAAPAAAGAGLELGTAAGAAPEDVLLSVPDLVPVSGLIGSEIALGDGVEKVAPLKLTLTAAGGPEGASATVTDPGTVDDAGDDTILWDTTGDAGQSIEVPDEGIDAVWAFTATGRYTFEVQASLQVTDTSGAITTVTSPAATYTFTVGGVAEQTTTTLTANPATASAGDAVTLTASVTPADASGAVEFYDGNTLLGHTDVAAGEPVATASFETTAAEGSSFTASFVPTWSTDFTASVSDPVTPAAGTDGAEDDLSDGTVQGTAADAATTKTTDDAVPTVLSAGDVALTPQLSGVSEDGKDFTSFDVGLLDKTGAYADQTWYSAEDAVLQLTDTEHDEATGAWSTPASVGDVASYTTGDGARLLLGVDRGRAAGGINESVSSAMSAVKQQPTTLTGLTGPDGGVLTVTDSSGTVLWDSSKLDDGSFTQGELKSPAAVTNRYFGWSFTEAGRYCVTFDTLLRSNGTKADITQATTVTVYVGDITGTPTTCAQPGGEDPGDTTDRVALPTGHSDVRARLSDDGTALKLGLESDSQFYDTADMVMAGPTAATIPENTDGADWSFLGDSGDTYWYFPQVQTTGSSDLWPGFSTENFVESTSTSTTQTKLAPGAQIEFTLTGTSGPEGGDAVLFYSNTAATADMHGVYFSTKNPMPQTTAMSSGSHSHLNWGFTAQGRYCLAMSVKTQLADGAWVSDTGQITVWVGDASEAASVVPCDRDTEPVVETASPVTVSTVDEAIITGYRLAAYTPYLTSDGELSVATRLAESPSNTAMATVPADDVVVTTTARSKAAGGWTFTGGSLAAPYAHFDTDSIVPGTIDGGLTIRMGTVEGPGTVEYRRVYGNYPYVNSADGTDVVEFAVNSTTHTGGQYWVVSEPGIYCVPITVEVTPAGASEPIRTSYTMTLVAGSDDPSSADYVDKSALTTCSRGQQPTTGGDDEPTPPVQNEPGWDVPNGSTTDSGATILNDGHIDVASVVTGDTLGTLIKDTTYEGIENGGDEGVSWHDPEDTVLQLLPSSQTKVPAADAYAFLGQEGATFWQVSETQQEGLLWPGWSTELIAHDATRTGVTWTLDGIEGPGEFALYQTPLSGPSVLFNTRDGITGADSFTIGQGVHAHGSWAFSAEGTYCLAFTRSTTLADGTGASDDFTLAVAVGEVDVKKIDPSACFADSGEPTEQDLTPTPASQLTDDNAGGVQVLGSDQAIYPGQLVTVQVGAERAGDWVSVWLDDDSWLGWAQVGSSGAAQVRLPSDAALGSHKLVAEARDGGLIGWDALALVAPPDGGDDNPPPGDDDDPGEDPGTLPGCEVTATIIDHGHLDYSTQVVNGKLESLIGDDSSGTKVFREPSQTVLWLKPSSKVTLGAGYEQVAPAGSSVYLGPQTQNQDLIWLGWSTELVNTSTLASPVTWTIDQVEGPGRMSVFLQGEFGGIQQVVFDNGGSYQINLGVHAHANWTFTEQGIYRLRMTQTATLAGGQTSSDSETLTIVVGDVDPATAVAGGADCVNHVPGGGGANVSASPGGGDSALQAVQKAAAAVECTPMQATVISAGHLDWNSQIVGGKLESLIGDDSTGTRIYRDPGSTVLWLKPSSKVTLPSGVSQIGAAGTSVWQVPQTQDQNLIWLGWSTELLNAGNASGTVTWTLNSVDGPGTVKVYTVGSFGGVQDLVLDGPGTYQINLGVHAHANWAFSAQGVYRMSFTQSVTLADGTRSSDTETLTIAVGDVDPSSVTTDTTGCGVVSNGVLNGDAGLDEARAASDQLRAEAAEAAAGVVPGQDAGTGAANPLQALAGDPVRLLLAVLGGLLLAGAAGSGLLWWRRSRWEDAASRASAAS</sequence>
<evidence type="ECO:0000313" key="4">
    <source>
        <dbReference type="EMBL" id="NIH58823.1"/>
    </source>
</evidence>
<keyword evidence="2" id="KW-1133">Transmembrane helix</keyword>
<dbReference type="NCBIfam" id="TIGR03773">
    <property type="entry name" value="anch_rpt_wall"/>
    <property type="match status" value="2"/>
</dbReference>
<accession>A0ABX0SND2</accession>
<dbReference type="InterPro" id="IPR013783">
    <property type="entry name" value="Ig-like_fold"/>
</dbReference>
<dbReference type="Proteomes" id="UP000749311">
    <property type="component" value="Unassembled WGS sequence"/>
</dbReference>
<dbReference type="InterPro" id="IPR022395">
    <property type="entry name" value="CHP03773_ABC_transptr-like"/>
</dbReference>
<feature type="region of interest" description="Disordered" evidence="1">
    <location>
        <begin position="1219"/>
        <end position="1243"/>
    </location>
</feature>
<feature type="signal peptide" evidence="3">
    <location>
        <begin position="1"/>
        <end position="32"/>
    </location>
</feature>
<dbReference type="RefSeq" id="WP_167172033.1">
    <property type="nucleotide sequence ID" value="NZ_BAAAOO010000006.1"/>
</dbReference>
<dbReference type="NCBIfam" id="NF038134">
    <property type="entry name" value="choice_anch_M"/>
    <property type="match status" value="4"/>
</dbReference>
<gene>
    <name evidence="4" type="ORF">FB473_003524</name>
</gene>
<dbReference type="InterPro" id="IPR022435">
    <property type="entry name" value="Surface-anchored_actinobac"/>
</dbReference>
<dbReference type="NCBIfam" id="TIGR03769">
    <property type="entry name" value="P_ac_wall_RPT"/>
    <property type="match status" value="4"/>
</dbReference>
<organism evidence="4 5">
    <name type="scientific">Brooklawnia cerclae</name>
    <dbReference type="NCBI Taxonomy" id="349934"/>
    <lineage>
        <taxon>Bacteria</taxon>
        <taxon>Bacillati</taxon>
        <taxon>Actinomycetota</taxon>
        <taxon>Actinomycetes</taxon>
        <taxon>Propionibacteriales</taxon>
        <taxon>Propionibacteriaceae</taxon>
        <taxon>Brooklawnia</taxon>
    </lineage>
</organism>
<feature type="region of interest" description="Disordered" evidence="1">
    <location>
        <begin position="1328"/>
        <end position="1354"/>
    </location>
</feature>
<dbReference type="EMBL" id="JAAMOZ010000005">
    <property type="protein sequence ID" value="NIH58823.1"/>
    <property type="molecule type" value="Genomic_DNA"/>
</dbReference>
<comment type="caution">
    <text evidence="4">The sequence shown here is derived from an EMBL/GenBank/DDBJ whole genome shotgun (WGS) entry which is preliminary data.</text>
</comment>
<protein>
    <submittedName>
        <fullName evidence="4">ABC transporter-associated repeat protein</fullName>
    </submittedName>
</protein>
<feature type="region of interest" description="Disordered" evidence="1">
    <location>
        <begin position="978"/>
        <end position="1012"/>
    </location>
</feature>
<feature type="chain" id="PRO_5047307973" evidence="3">
    <location>
        <begin position="33"/>
        <end position="1878"/>
    </location>
</feature>
<dbReference type="Gene3D" id="2.60.40.10">
    <property type="entry name" value="Immunoglobulins"/>
    <property type="match status" value="1"/>
</dbReference>
<reference evidence="4 5" key="1">
    <citation type="submission" date="2020-02" db="EMBL/GenBank/DDBJ databases">
        <title>Sequencing the genomes of 1000 actinobacteria strains.</title>
        <authorList>
            <person name="Klenk H.-P."/>
        </authorList>
    </citation>
    <scope>NUCLEOTIDE SEQUENCE [LARGE SCALE GENOMIC DNA]</scope>
    <source>
        <strain evidence="4 5">DSM 19609</strain>
    </source>
</reference>
<name>A0ABX0SND2_9ACTN</name>
<feature type="compositionally biased region" description="Polar residues" evidence="1">
    <location>
        <begin position="1228"/>
        <end position="1240"/>
    </location>
</feature>
<feature type="transmembrane region" description="Helical" evidence="2">
    <location>
        <begin position="1841"/>
        <end position="1862"/>
    </location>
</feature>
<evidence type="ECO:0000256" key="3">
    <source>
        <dbReference type="SAM" id="SignalP"/>
    </source>
</evidence>